<dbReference type="SUPFAM" id="SSF53335">
    <property type="entry name" value="S-adenosyl-L-methionine-dependent methyltransferases"/>
    <property type="match status" value="1"/>
</dbReference>
<protein>
    <submittedName>
        <fullName evidence="1">2-polyprenyl-6-hydroxyphenyl methylase / 3-demethylubiquinone-9 3-methyltransferase</fullName>
        <ecNumber evidence="1">2.1.1.222</ecNumber>
        <ecNumber evidence="1">2.1.1.64</ecNumber>
    </submittedName>
</protein>
<organism evidence="1 2">
    <name type="scientific">Marinagarivorans cellulosilyticus</name>
    <dbReference type="NCBI Taxonomy" id="2721545"/>
    <lineage>
        <taxon>Bacteria</taxon>
        <taxon>Pseudomonadati</taxon>
        <taxon>Pseudomonadota</taxon>
        <taxon>Gammaproteobacteria</taxon>
        <taxon>Cellvibrionales</taxon>
        <taxon>Cellvibrionaceae</taxon>
        <taxon>Marinagarivorans</taxon>
    </lineage>
</organism>
<dbReference type="Gene3D" id="3.40.50.150">
    <property type="entry name" value="Vaccinia Virus protein VP39"/>
    <property type="match status" value="1"/>
</dbReference>
<evidence type="ECO:0000313" key="1">
    <source>
        <dbReference type="EMBL" id="BCD99785.1"/>
    </source>
</evidence>
<dbReference type="EC" id="2.1.1.64" evidence="1"/>
<keyword evidence="1" id="KW-0808">Transferase</keyword>
<gene>
    <name evidence="1" type="ORF">MARGE09_P3987</name>
</gene>
<sequence>MRDWNAYAAPFHSVMPSELVTVNRSVAEQLFGSVVDFGCGPGKVIPFALTTNRVNGYLGVDMSPEMVKCARWVASHYPGKPCKIVQAKIEHYSLSSKADSALSINSYYTWPDPMRILRHIASQLKVDGSFVLATINASLDMNALLEEAEKEQLANPYWQDFKRYNQAIFRCNTFNLATLDELVGQVRQVGFVVRDAHTKFYAGGLNYLTLTKGHL</sequence>
<dbReference type="AlphaFoldDB" id="A0AAN1WLI1"/>
<dbReference type="InterPro" id="IPR029063">
    <property type="entry name" value="SAM-dependent_MTases_sf"/>
</dbReference>
<dbReference type="Pfam" id="PF13489">
    <property type="entry name" value="Methyltransf_23"/>
    <property type="match status" value="1"/>
</dbReference>
<dbReference type="GO" id="GO:0032259">
    <property type="term" value="P:methylation"/>
    <property type="evidence" value="ECO:0007669"/>
    <property type="project" value="UniProtKB-KW"/>
</dbReference>
<dbReference type="PANTHER" id="PTHR43861:SF1">
    <property type="entry name" value="TRANS-ACONITATE 2-METHYLTRANSFERASE"/>
    <property type="match status" value="1"/>
</dbReference>
<dbReference type="KEGG" id="marq:MARGE09_P3987"/>
<accession>A0AAN1WLI1</accession>
<keyword evidence="2" id="KW-1185">Reference proteome</keyword>
<dbReference type="CDD" id="cd02440">
    <property type="entry name" value="AdoMet_MTases"/>
    <property type="match status" value="1"/>
</dbReference>
<dbReference type="RefSeq" id="WP_236985080.1">
    <property type="nucleotide sequence ID" value="NZ_AP023086.1"/>
</dbReference>
<keyword evidence="1" id="KW-0489">Methyltransferase</keyword>
<dbReference type="GO" id="GO:0102208">
    <property type="term" value="F:2-polyprenyl-6-hydroxyphenol methylase activity"/>
    <property type="evidence" value="ECO:0007669"/>
    <property type="project" value="UniProtKB-EC"/>
</dbReference>
<dbReference type="PANTHER" id="PTHR43861">
    <property type="entry name" value="TRANS-ACONITATE 2-METHYLTRANSFERASE-RELATED"/>
    <property type="match status" value="1"/>
</dbReference>
<dbReference type="EMBL" id="AP023086">
    <property type="protein sequence ID" value="BCD99785.1"/>
    <property type="molecule type" value="Genomic_DNA"/>
</dbReference>
<dbReference type="GO" id="GO:0061542">
    <property type="term" value="F:3-demethylubiquinol 3-O-methyltransferase activity"/>
    <property type="evidence" value="ECO:0007669"/>
    <property type="project" value="UniProtKB-EC"/>
</dbReference>
<proteinExistence type="predicted"/>
<reference evidence="1 2" key="1">
    <citation type="journal article" date="2022" name="IScience">
        <title>An ultrasensitive nanofiber-based assay for enzymatic hydrolysis and deep-sea microbial degradation of cellulose.</title>
        <authorList>
            <person name="Tsudome M."/>
            <person name="Tachioka M."/>
            <person name="Miyazaki M."/>
            <person name="Uchimura K."/>
            <person name="Tsuda M."/>
            <person name="Takaki Y."/>
            <person name="Deguchi S."/>
        </authorList>
    </citation>
    <scope>NUCLEOTIDE SEQUENCE [LARGE SCALE GENOMIC DNA]</scope>
    <source>
        <strain evidence="1 2">GE09</strain>
    </source>
</reference>
<name>A0AAN1WLI1_9GAMM</name>
<dbReference type="Proteomes" id="UP001320119">
    <property type="component" value="Chromosome"/>
</dbReference>
<dbReference type="EC" id="2.1.1.222" evidence="1"/>
<evidence type="ECO:0000313" key="2">
    <source>
        <dbReference type="Proteomes" id="UP001320119"/>
    </source>
</evidence>